<comment type="function">
    <text evidence="1">Transcription factor involved in RNA polymerase II transcription regulation. May function in both SPT15/TBP post-recruitment and recruitment steps of transcription.</text>
</comment>
<feature type="compositionally biased region" description="Low complexity" evidence="4">
    <location>
        <begin position="336"/>
        <end position="346"/>
    </location>
</feature>
<dbReference type="Proteomes" id="UP000298138">
    <property type="component" value="Unassembled WGS sequence"/>
</dbReference>
<comment type="subcellular location">
    <subcellularLocation>
        <location evidence="3">Nucleus</location>
    </subcellularLocation>
</comment>
<feature type="region of interest" description="Disordered" evidence="4">
    <location>
        <begin position="1"/>
        <end position="161"/>
    </location>
</feature>
<evidence type="ECO:0000256" key="1">
    <source>
        <dbReference type="ARBA" id="ARBA00037349"/>
    </source>
</evidence>
<feature type="compositionally biased region" description="Basic and acidic residues" evidence="4">
    <location>
        <begin position="130"/>
        <end position="147"/>
    </location>
</feature>
<gene>
    <name evidence="6" type="ORF">EX30DRAFT_369599</name>
</gene>
<dbReference type="InParanoid" id="A0A4S2N527"/>
<name>A0A4S2N527_9PEZI</name>
<dbReference type="OrthoDB" id="21124at2759"/>
<dbReference type="Pfam" id="PF08711">
    <property type="entry name" value="Med26"/>
    <property type="match status" value="1"/>
</dbReference>
<dbReference type="GO" id="GO:0005634">
    <property type="term" value="C:nucleus"/>
    <property type="evidence" value="ECO:0007669"/>
    <property type="project" value="UniProtKB-SubCell"/>
</dbReference>
<keyword evidence="7" id="KW-1185">Reference proteome</keyword>
<keyword evidence="3" id="KW-0539">Nucleus</keyword>
<evidence type="ECO:0000313" key="6">
    <source>
        <dbReference type="EMBL" id="TGZ84311.1"/>
    </source>
</evidence>
<evidence type="ECO:0000256" key="4">
    <source>
        <dbReference type="SAM" id="MobiDB-lite"/>
    </source>
</evidence>
<protein>
    <recommendedName>
        <fullName evidence="5">TFIIS N-terminal domain-containing protein</fullName>
    </recommendedName>
</protein>
<accession>A0A4S2N527</accession>
<evidence type="ECO:0000313" key="7">
    <source>
        <dbReference type="Proteomes" id="UP000298138"/>
    </source>
</evidence>
<dbReference type="InterPro" id="IPR017923">
    <property type="entry name" value="TFIIS_N"/>
</dbReference>
<dbReference type="GO" id="GO:0016973">
    <property type="term" value="P:poly(A)+ mRNA export from nucleus"/>
    <property type="evidence" value="ECO:0007669"/>
    <property type="project" value="TreeGrafter"/>
</dbReference>
<dbReference type="SUPFAM" id="SSF47676">
    <property type="entry name" value="Conserved domain common to transcription factors TFIIS, elongin A, CRSP70"/>
    <property type="match status" value="1"/>
</dbReference>
<evidence type="ECO:0000256" key="2">
    <source>
        <dbReference type="ARBA" id="ARBA00037992"/>
    </source>
</evidence>
<sequence length="392" mass="44103">MSDSGHHSPAAEGAVSPSQEPKPEQTTNEEAGDVDPDILNDSPPTDVDSDNDSVLSDLDDEAFENYNEQDYEKAIPIDTDTLAAGLGRHKRKAGSTGEGLVPKKQGRRRRDKRSHEDEGPEIPVEIPLTEEEKRRREIEKQMDDAIKGPKKKRKKRNDHDLEKIDDDKVDLLRMQMLAAADQDRECVQNGQPAIHKIRMVDEVRTLLSQQSILSVALDGNILRPIRQWLEPLPNRSLPAYNVQKLMFEILGKLRPDVEHLRESGIGKIVMFYTKDSRPELHIKREAEKLVREWSRPILGKSDDYRSREVRTAGDGAPRAQPKARDIPDDLAPPPRASNRARALLPNTQSYEVAPKSQITSGNKFAKPMGAAGDEFIRRMKAKKAAQRSGKAY</sequence>
<evidence type="ECO:0000256" key="3">
    <source>
        <dbReference type="PROSITE-ProRule" id="PRU00649"/>
    </source>
</evidence>
<reference evidence="6 7" key="1">
    <citation type="submission" date="2019-04" db="EMBL/GenBank/DDBJ databases">
        <title>Comparative genomics and transcriptomics to analyze fruiting body development in filamentous ascomycetes.</title>
        <authorList>
            <consortium name="DOE Joint Genome Institute"/>
            <person name="Lutkenhaus R."/>
            <person name="Traeger S."/>
            <person name="Breuer J."/>
            <person name="Kuo A."/>
            <person name="Lipzen A."/>
            <person name="Pangilinan J."/>
            <person name="Dilworth D."/>
            <person name="Sandor L."/>
            <person name="Poggeler S."/>
            <person name="Barry K."/>
            <person name="Grigoriev I.V."/>
            <person name="Nowrousian M."/>
        </authorList>
    </citation>
    <scope>NUCLEOTIDE SEQUENCE [LARGE SCALE GENOMIC DNA]</scope>
    <source>
        <strain evidence="6 7">CBS 389.68</strain>
    </source>
</reference>
<dbReference type="InterPro" id="IPR051037">
    <property type="entry name" value="RNAPII_TF_IWS1"/>
</dbReference>
<dbReference type="InterPro" id="IPR035441">
    <property type="entry name" value="TFIIS/LEDGF_dom_sf"/>
</dbReference>
<evidence type="ECO:0000259" key="5">
    <source>
        <dbReference type="PROSITE" id="PS51319"/>
    </source>
</evidence>
<feature type="region of interest" description="Disordered" evidence="4">
    <location>
        <begin position="307"/>
        <end position="369"/>
    </location>
</feature>
<dbReference type="PROSITE" id="PS51319">
    <property type="entry name" value="TFIIS_N"/>
    <property type="match status" value="1"/>
</dbReference>
<comment type="similarity">
    <text evidence="2">Belongs to the IWS1 family.</text>
</comment>
<dbReference type="PANTHER" id="PTHR46010">
    <property type="entry name" value="PROTEIN IWS1 HOMOLOG"/>
    <property type="match status" value="1"/>
</dbReference>
<dbReference type="FunCoup" id="A0A4S2N527">
    <property type="interactions" value="332"/>
</dbReference>
<proteinExistence type="inferred from homology"/>
<dbReference type="EMBL" id="ML220113">
    <property type="protein sequence ID" value="TGZ84311.1"/>
    <property type="molecule type" value="Genomic_DNA"/>
</dbReference>
<dbReference type="STRING" id="341454.A0A4S2N527"/>
<feature type="compositionally biased region" description="Acidic residues" evidence="4">
    <location>
        <begin position="47"/>
        <end position="69"/>
    </location>
</feature>
<dbReference type="Gene3D" id="1.20.930.10">
    <property type="entry name" value="Conserved domain common to transcription factors TFIIS, elongin A, CRSP70"/>
    <property type="match status" value="1"/>
</dbReference>
<feature type="compositionally biased region" description="Polar residues" evidence="4">
    <location>
        <begin position="16"/>
        <end position="29"/>
    </location>
</feature>
<feature type="domain" description="TFIIS N-terminal" evidence="5">
    <location>
        <begin position="223"/>
        <end position="300"/>
    </location>
</feature>
<dbReference type="AlphaFoldDB" id="A0A4S2N527"/>
<organism evidence="6 7">
    <name type="scientific">Ascodesmis nigricans</name>
    <dbReference type="NCBI Taxonomy" id="341454"/>
    <lineage>
        <taxon>Eukaryota</taxon>
        <taxon>Fungi</taxon>
        <taxon>Dikarya</taxon>
        <taxon>Ascomycota</taxon>
        <taxon>Pezizomycotina</taxon>
        <taxon>Pezizomycetes</taxon>
        <taxon>Pezizales</taxon>
        <taxon>Ascodesmidaceae</taxon>
        <taxon>Ascodesmis</taxon>
    </lineage>
</organism>
<dbReference type="PANTHER" id="PTHR46010:SF1">
    <property type="entry name" value="PROTEIN IWS1 HOMOLOG"/>
    <property type="match status" value="1"/>
</dbReference>